<dbReference type="Pfam" id="PF05845">
    <property type="entry name" value="PhnH"/>
    <property type="match status" value="1"/>
</dbReference>
<name>A0A2W7SKF5_9RHOB</name>
<comment type="caution">
    <text evidence="1">The sequence shown here is derived from an EMBL/GenBank/DDBJ whole genome shotgun (WGS) entry which is preliminary data.</text>
</comment>
<evidence type="ECO:0000313" key="2">
    <source>
        <dbReference type="Proteomes" id="UP000249538"/>
    </source>
</evidence>
<dbReference type="PIRSF" id="PIRSF020680">
    <property type="entry name" value="PhnH"/>
    <property type="match status" value="1"/>
</dbReference>
<dbReference type="RefSeq" id="WP_111467460.1">
    <property type="nucleotide sequence ID" value="NZ_QKZS01000010.1"/>
</dbReference>
<organism evidence="1 2">
    <name type="scientific">Cereibacter changlensis</name>
    <dbReference type="NCBI Taxonomy" id="402884"/>
    <lineage>
        <taxon>Bacteria</taxon>
        <taxon>Pseudomonadati</taxon>
        <taxon>Pseudomonadota</taxon>
        <taxon>Alphaproteobacteria</taxon>
        <taxon>Rhodobacterales</taxon>
        <taxon>Paracoccaceae</taxon>
        <taxon>Cereibacter</taxon>
    </lineage>
</organism>
<proteinExistence type="predicted"/>
<dbReference type="Gene3D" id="3.40.50.11310">
    <property type="entry name" value="Bacterial phosphonate metabolism protein PhnH"/>
    <property type="match status" value="1"/>
</dbReference>
<gene>
    <name evidence="1" type="ORF">LX76_03253</name>
</gene>
<protein>
    <submittedName>
        <fullName evidence="1">Alpha-D-ribose 1-methylphosphonate 5-triphosphate synthase subunit PhnH</fullName>
    </submittedName>
</protein>
<dbReference type="AlphaFoldDB" id="A0A2W7SKF5"/>
<accession>A0A2W7SKF5</accession>
<evidence type="ECO:0000313" key="1">
    <source>
        <dbReference type="EMBL" id="PZX51212.1"/>
    </source>
</evidence>
<dbReference type="NCBIfam" id="TIGR03292">
    <property type="entry name" value="PhnH_redo"/>
    <property type="match status" value="1"/>
</dbReference>
<dbReference type="InterPro" id="IPR038058">
    <property type="entry name" value="PhnH-like_sp"/>
</dbReference>
<dbReference type="InterPro" id="IPR008772">
    <property type="entry name" value="Phosphonate_metab_PhnH"/>
</dbReference>
<reference evidence="1 2" key="1">
    <citation type="submission" date="2018-06" db="EMBL/GenBank/DDBJ databases">
        <title>Genomic Encyclopedia of Archaeal and Bacterial Type Strains, Phase II (KMG-II): from individual species to whole genera.</title>
        <authorList>
            <person name="Goeker M."/>
        </authorList>
    </citation>
    <scope>NUCLEOTIDE SEQUENCE [LARGE SCALE GENOMIC DNA]</scope>
    <source>
        <strain evidence="1 2">DSM 18774</strain>
    </source>
</reference>
<dbReference type="Proteomes" id="UP000249538">
    <property type="component" value="Unassembled WGS sequence"/>
</dbReference>
<dbReference type="EMBL" id="QKZS01000010">
    <property type="protein sequence ID" value="PZX51212.1"/>
    <property type="molecule type" value="Genomic_DNA"/>
</dbReference>
<dbReference type="SUPFAM" id="SSF159709">
    <property type="entry name" value="PhnH-like"/>
    <property type="match status" value="1"/>
</dbReference>
<dbReference type="GO" id="GO:0019634">
    <property type="term" value="P:organic phosphonate metabolic process"/>
    <property type="evidence" value="ECO:0007669"/>
    <property type="project" value="InterPro"/>
</dbReference>
<sequence>MNDALSGGFAAPPIESATAFRAMLEAMARPGTIVTLTGAEPPAPLSMAAGVLLLTLADGTTPLHLAGAHDTPAVRDWVTFHCGAPLVGPAEAVLALGRWEALPLAELPIGTPEYPDRSATVIAELSQLSDEGPALRGPGIETTARLSLPETAFFEANHRLFPLGIDSFLTCGDRLAAVPRSTEIC</sequence>